<keyword evidence="6 9" id="KW-0175">Coiled coil</keyword>
<feature type="region of interest" description="Disordered" evidence="10">
    <location>
        <begin position="663"/>
        <end position="724"/>
    </location>
</feature>
<name>A0AAW0U8G2_SCYPA</name>
<dbReference type="EMBL" id="JARAKH010000017">
    <property type="protein sequence ID" value="KAK8395553.1"/>
    <property type="molecule type" value="Genomic_DNA"/>
</dbReference>
<dbReference type="PANTHER" id="PTHR19853:SF1">
    <property type="entry name" value="TBC1 DOMAIN FAMILY MEMBER 31"/>
    <property type="match status" value="1"/>
</dbReference>
<dbReference type="Pfam" id="PF00566">
    <property type="entry name" value="RabGAP-TBC"/>
    <property type="match status" value="1"/>
</dbReference>
<reference evidence="12 13" key="1">
    <citation type="submission" date="2023-03" db="EMBL/GenBank/DDBJ databases">
        <title>High-quality genome of Scylla paramamosain provides insights in environmental adaptation.</title>
        <authorList>
            <person name="Zhang L."/>
        </authorList>
    </citation>
    <scope>NUCLEOTIDE SEQUENCE [LARGE SCALE GENOMIC DNA]</scope>
    <source>
        <strain evidence="12">LZ_2023a</strain>
        <tissue evidence="12">Muscle</tissue>
    </source>
</reference>
<feature type="domain" description="Rab-GAP TBC" evidence="11">
    <location>
        <begin position="410"/>
        <end position="585"/>
    </location>
</feature>
<evidence type="ECO:0000256" key="5">
    <source>
        <dbReference type="ARBA" id="ARBA00022737"/>
    </source>
</evidence>
<dbReference type="InterPro" id="IPR035969">
    <property type="entry name" value="Rab-GAP_TBC_sf"/>
</dbReference>
<dbReference type="GO" id="GO:0036064">
    <property type="term" value="C:ciliary basal body"/>
    <property type="evidence" value="ECO:0007669"/>
    <property type="project" value="TreeGrafter"/>
</dbReference>
<dbReference type="Gene3D" id="1.10.472.80">
    <property type="entry name" value="Ypt/Rab-GAP domain of gyp1p, domain 3"/>
    <property type="match status" value="1"/>
</dbReference>
<comment type="subcellular location">
    <subcellularLocation>
        <location evidence="1">Cell projection</location>
        <location evidence="1">Cilium</location>
    </subcellularLocation>
    <subcellularLocation>
        <location evidence="2">Cytoplasm</location>
        <location evidence="2">Cytoskeleton</location>
        <location evidence="2">Microtubule organizing center</location>
        <location evidence="2">Centrosome</location>
    </subcellularLocation>
</comment>
<evidence type="ECO:0000256" key="8">
    <source>
        <dbReference type="ARBA" id="ARBA00023273"/>
    </source>
</evidence>
<dbReference type="InterPro" id="IPR051570">
    <property type="entry name" value="TBC1_cilium_biogenesis"/>
</dbReference>
<evidence type="ECO:0000313" key="13">
    <source>
        <dbReference type="Proteomes" id="UP001487740"/>
    </source>
</evidence>
<dbReference type="GO" id="GO:0005813">
    <property type="term" value="C:centrosome"/>
    <property type="evidence" value="ECO:0007669"/>
    <property type="project" value="UniProtKB-SubCell"/>
</dbReference>
<evidence type="ECO:0000256" key="2">
    <source>
        <dbReference type="ARBA" id="ARBA00004300"/>
    </source>
</evidence>
<keyword evidence="13" id="KW-1185">Reference proteome</keyword>
<dbReference type="InterPro" id="IPR015943">
    <property type="entry name" value="WD40/YVTN_repeat-like_dom_sf"/>
</dbReference>
<dbReference type="InterPro" id="IPR036322">
    <property type="entry name" value="WD40_repeat_dom_sf"/>
</dbReference>
<comment type="caution">
    <text evidence="12">The sequence shown here is derived from an EMBL/GenBank/DDBJ whole genome shotgun (WGS) entry which is preliminary data.</text>
</comment>
<proteinExistence type="predicted"/>
<evidence type="ECO:0000256" key="6">
    <source>
        <dbReference type="ARBA" id="ARBA00023054"/>
    </source>
</evidence>
<feature type="coiled-coil region" evidence="9">
    <location>
        <begin position="358"/>
        <end position="385"/>
    </location>
</feature>
<protein>
    <recommendedName>
        <fullName evidence="11">Rab-GAP TBC domain-containing protein</fullName>
    </recommendedName>
</protein>
<dbReference type="Gene3D" id="2.130.10.10">
    <property type="entry name" value="YVTN repeat-like/Quinoprotein amine dehydrogenase"/>
    <property type="match status" value="1"/>
</dbReference>
<dbReference type="PROSITE" id="PS50086">
    <property type="entry name" value="TBC_RABGAP"/>
    <property type="match status" value="1"/>
</dbReference>
<accession>A0AAW0U8G2</accession>
<dbReference type="SUPFAM" id="SSF50978">
    <property type="entry name" value="WD40 repeat-like"/>
    <property type="match status" value="1"/>
</dbReference>
<keyword evidence="7" id="KW-0206">Cytoskeleton</keyword>
<dbReference type="GO" id="GO:0060271">
    <property type="term" value="P:cilium assembly"/>
    <property type="evidence" value="ECO:0007669"/>
    <property type="project" value="TreeGrafter"/>
</dbReference>
<evidence type="ECO:0000313" key="12">
    <source>
        <dbReference type="EMBL" id="KAK8395553.1"/>
    </source>
</evidence>
<evidence type="ECO:0000256" key="4">
    <source>
        <dbReference type="ARBA" id="ARBA00022574"/>
    </source>
</evidence>
<evidence type="ECO:0000256" key="7">
    <source>
        <dbReference type="ARBA" id="ARBA00023212"/>
    </source>
</evidence>
<keyword evidence="3" id="KW-0963">Cytoplasm</keyword>
<evidence type="ECO:0000256" key="10">
    <source>
        <dbReference type="SAM" id="MobiDB-lite"/>
    </source>
</evidence>
<evidence type="ECO:0000256" key="9">
    <source>
        <dbReference type="SAM" id="Coils"/>
    </source>
</evidence>
<evidence type="ECO:0000256" key="1">
    <source>
        <dbReference type="ARBA" id="ARBA00004138"/>
    </source>
</evidence>
<dbReference type="SUPFAM" id="SSF47923">
    <property type="entry name" value="Ypt/Rab-GAP domain of gyp1p"/>
    <property type="match status" value="1"/>
</dbReference>
<evidence type="ECO:0000256" key="3">
    <source>
        <dbReference type="ARBA" id="ARBA00022490"/>
    </source>
</evidence>
<feature type="compositionally biased region" description="Low complexity" evidence="10">
    <location>
        <begin position="683"/>
        <end position="703"/>
    </location>
</feature>
<gene>
    <name evidence="12" type="ORF">O3P69_005572</name>
</gene>
<dbReference type="AlphaFoldDB" id="A0AAW0U8G2"/>
<evidence type="ECO:0000259" key="11">
    <source>
        <dbReference type="PROSITE" id="PS50086"/>
    </source>
</evidence>
<dbReference type="PANTHER" id="PTHR19853">
    <property type="entry name" value="WD REPEAT CONTAINING PROTEIN 3 WDR3"/>
    <property type="match status" value="1"/>
</dbReference>
<sequence>MLCRVPRSSMRPRVELEAVAGEVWPGGYDLTPHKTSKKLVSVLDVIGTGHSQVSALSCHGSYLATVTHEPGTNLVFIVSVSNNKFYLLKRMVEQCTALLFHPHQETQLFLASASCKVYSINVEDGSVVVMQGHSLPVVGVEAGLRSPVVLTFNPQEVLLWSWPSMALTNRLRQQEPLPVVWAGHVWQRDELVVAYSCGSVLLWPGRRATTEVHIEPPEGLVLEFRAFAASRGGEWLVGGGQSHLFVTYCLTSRCVAQVVQLPSSCTDVFRCFFLPAVCPNYPQVLAVLTSRGVLNIIDFTNTTKLKTLRAQRHLIDSVSVSECSGFLGVTYDNSTTKVYPLRALLPAAAPGEVQPAVLAKEEVAFQIVEERKKEQQQQEKEEDRKKAVVKDVQELLDKNKWCRILLEFGSFPEKYRRVIWASVLELPRNYSVFSALLDKGTHPAYQELGETLQLSDGGLFKALQRTLSCLAHWAPFLAKVCYLPELVFPFVKVYRTNPLLAFEVTATVILNWCRLWFEFWPSAGVTVLNLVEQLVCEADPSLLAHLMRLRVTAECYAWPLFTSAFSRVVSSSDWLVLWDHLLSSPPSLLPCVAAAFTLASRHSLLSCTDAQEVELYYQQESWVSVKKVVDQAHDLHRQKKKVYSLNKVCGDFTPLPSGGLPLFNIAPRPASASASTQEENRRPQTLRSPTTTTTTTTTTTPRHASPHPSPTSFKPKNSHQSEQEEMVYVIGRQELQQQEEQCLDSIMKLRQRHLAAGLT</sequence>
<keyword evidence="8" id="KW-0966">Cell projection</keyword>
<organism evidence="12 13">
    <name type="scientific">Scylla paramamosain</name>
    <name type="common">Mud crab</name>
    <dbReference type="NCBI Taxonomy" id="85552"/>
    <lineage>
        <taxon>Eukaryota</taxon>
        <taxon>Metazoa</taxon>
        <taxon>Ecdysozoa</taxon>
        <taxon>Arthropoda</taxon>
        <taxon>Crustacea</taxon>
        <taxon>Multicrustacea</taxon>
        <taxon>Malacostraca</taxon>
        <taxon>Eumalacostraca</taxon>
        <taxon>Eucarida</taxon>
        <taxon>Decapoda</taxon>
        <taxon>Pleocyemata</taxon>
        <taxon>Brachyura</taxon>
        <taxon>Eubrachyura</taxon>
        <taxon>Portunoidea</taxon>
        <taxon>Portunidae</taxon>
        <taxon>Portuninae</taxon>
        <taxon>Scylla</taxon>
    </lineage>
</organism>
<dbReference type="Proteomes" id="UP001487740">
    <property type="component" value="Unassembled WGS sequence"/>
</dbReference>
<dbReference type="InterPro" id="IPR000195">
    <property type="entry name" value="Rab-GAP-TBC_dom"/>
</dbReference>
<keyword evidence="4" id="KW-0853">WD repeat</keyword>
<keyword evidence="5" id="KW-0677">Repeat</keyword>